<name>A0A369IF73_9BACT</name>
<proteinExistence type="predicted"/>
<dbReference type="EMBL" id="QPIW01000003">
    <property type="protein sequence ID" value="RDB06905.1"/>
    <property type="molecule type" value="Genomic_DNA"/>
</dbReference>
<keyword evidence="2" id="KW-1185">Reference proteome</keyword>
<evidence type="ECO:0000313" key="2">
    <source>
        <dbReference type="Proteomes" id="UP000253141"/>
    </source>
</evidence>
<dbReference type="Proteomes" id="UP000253141">
    <property type="component" value="Unassembled WGS sequence"/>
</dbReference>
<dbReference type="AlphaFoldDB" id="A0A369IF73"/>
<accession>A0A369IF73</accession>
<protein>
    <submittedName>
        <fullName evidence="1">Uncharacterized protein</fullName>
    </submittedName>
</protein>
<reference evidence="1 2" key="1">
    <citation type="submission" date="2018-07" db="EMBL/GenBank/DDBJ databases">
        <title>Genome analysis of Runella aurantiaca.</title>
        <authorList>
            <person name="Yang X."/>
        </authorList>
    </citation>
    <scope>NUCLEOTIDE SEQUENCE [LARGE SCALE GENOMIC DNA]</scope>
    <source>
        <strain evidence="1 2">YX9</strain>
    </source>
</reference>
<evidence type="ECO:0000313" key="1">
    <source>
        <dbReference type="EMBL" id="RDB06905.1"/>
    </source>
</evidence>
<organism evidence="1 2">
    <name type="scientific">Runella aurantiaca</name>
    <dbReference type="NCBI Taxonomy" id="2282308"/>
    <lineage>
        <taxon>Bacteria</taxon>
        <taxon>Pseudomonadati</taxon>
        <taxon>Bacteroidota</taxon>
        <taxon>Cytophagia</taxon>
        <taxon>Cytophagales</taxon>
        <taxon>Spirosomataceae</taxon>
        <taxon>Runella</taxon>
    </lineage>
</organism>
<comment type="caution">
    <text evidence="1">The sequence shown here is derived from an EMBL/GenBank/DDBJ whole genome shotgun (WGS) entry which is preliminary data.</text>
</comment>
<gene>
    <name evidence="1" type="ORF">DVG78_06390</name>
</gene>
<sequence>MLIFIIIVLVIVGFIIHDNLSNQLPKNEKMDEYQYARDSYSRQVGEKSQPVEGTMKEKYPNLFDYGYDKRYELKMELYKDDGKTIEFKHPILNKGIIGYVHHGIEDVYGKPHIYVDVKFKNGKLFRGARLPIEEDLTKDEYNEVLGQMILSHWSNPDYVQAIMS</sequence>